<evidence type="ECO:0000313" key="3">
    <source>
        <dbReference type="Proteomes" id="UP000539957"/>
    </source>
</evidence>
<keyword evidence="3" id="KW-1185">Reference proteome</keyword>
<dbReference type="Pfam" id="PF11860">
    <property type="entry name" value="Muramidase"/>
    <property type="match status" value="1"/>
</dbReference>
<gene>
    <name evidence="2" type="ORF">HNP32_003414</name>
</gene>
<dbReference type="Proteomes" id="UP000539957">
    <property type="component" value="Unassembled WGS sequence"/>
</dbReference>
<dbReference type="AlphaFoldDB" id="A0A7W7ISB7"/>
<evidence type="ECO:0000259" key="1">
    <source>
        <dbReference type="Pfam" id="PF11860"/>
    </source>
</evidence>
<accession>A0A7W7ISB7</accession>
<organism evidence="2 3">
    <name type="scientific">Brevundimonas bullata</name>
    <dbReference type="NCBI Taxonomy" id="13160"/>
    <lineage>
        <taxon>Bacteria</taxon>
        <taxon>Pseudomonadati</taxon>
        <taxon>Pseudomonadota</taxon>
        <taxon>Alphaproteobacteria</taxon>
        <taxon>Caulobacterales</taxon>
        <taxon>Caulobacteraceae</taxon>
        <taxon>Brevundimonas</taxon>
    </lineage>
</organism>
<proteinExistence type="predicted"/>
<reference evidence="2 3" key="1">
    <citation type="submission" date="2020-08" db="EMBL/GenBank/DDBJ databases">
        <title>Functional genomics of gut bacteria from endangered species of beetles.</title>
        <authorList>
            <person name="Carlos-Shanley C."/>
        </authorList>
    </citation>
    <scope>NUCLEOTIDE SEQUENCE [LARGE SCALE GENOMIC DNA]</scope>
    <source>
        <strain evidence="2 3">S00123</strain>
    </source>
</reference>
<name>A0A7W7ISB7_9CAUL</name>
<feature type="domain" description="N-acetylmuramidase" evidence="1">
    <location>
        <begin position="96"/>
        <end position="252"/>
    </location>
</feature>
<evidence type="ECO:0000313" key="2">
    <source>
        <dbReference type="EMBL" id="MBB4799656.1"/>
    </source>
</evidence>
<protein>
    <recommendedName>
        <fullName evidence="1">N-acetylmuramidase domain-containing protein</fullName>
    </recommendedName>
</protein>
<comment type="caution">
    <text evidence="2">The sequence shown here is derived from an EMBL/GenBank/DDBJ whole genome shotgun (WGS) entry which is preliminary data.</text>
</comment>
<sequence>MDRKALFDAVRPYAPGGRLLPEHVLLIDAVANAFGLPSAANDRVQTDLTVEDFADAAAALGCSVAQIRAVFEVEASGAGWFTDMRGQILALDGPGGFLDGSSLPKILFEAHVFDKETGGRFRASHPNLSSARWNKALYVGGQGEYERLHRAMQLDARAALRSASWGAPQIMGFNHKLAGFETVEAFVEAMKTGARAHLMAFVAFVKAGGLTDVLRQITTYHASAEPFARGYNGPGYKANEYHVKIARAFAKWSAK</sequence>
<dbReference type="InterPro" id="IPR024408">
    <property type="entry name" value="Muramidase"/>
</dbReference>
<dbReference type="EMBL" id="JACHKY010000006">
    <property type="protein sequence ID" value="MBB4799656.1"/>
    <property type="molecule type" value="Genomic_DNA"/>
</dbReference>
<dbReference type="RefSeq" id="WP_184273302.1">
    <property type="nucleotide sequence ID" value="NZ_JACHKY010000006.1"/>
</dbReference>